<protein>
    <submittedName>
        <fullName evidence="1">Uncharacterized protein</fullName>
    </submittedName>
</protein>
<reference evidence="1 2" key="1">
    <citation type="journal article" date="2014" name="Nat. Commun.">
        <title>Klebsormidium flaccidum genome reveals primary factors for plant terrestrial adaptation.</title>
        <authorList>
            <person name="Hori K."/>
            <person name="Maruyama F."/>
            <person name="Fujisawa T."/>
            <person name="Togashi T."/>
            <person name="Yamamoto N."/>
            <person name="Seo M."/>
            <person name="Sato S."/>
            <person name="Yamada T."/>
            <person name="Mori H."/>
            <person name="Tajima N."/>
            <person name="Moriyama T."/>
            <person name="Ikeuchi M."/>
            <person name="Watanabe M."/>
            <person name="Wada H."/>
            <person name="Kobayashi K."/>
            <person name="Saito M."/>
            <person name="Masuda T."/>
            <person name="Sasaki-Sekimoto Y."/>
            <person name="Mashiguchi K."/>
            <person name="Awai K."/>
            <person name="Shimojima M."/>
            <person name="Masuda S."/>
            <person name="Iwai M."/>
            <person name="Nobusawa T."/>
            <person name="Narise T."/>
            <person name="Kondo S."/>
            <person name="Saito H."/>
            <person name="Sato R."/>
            <person name="Murakawa M."/>
            <person name="Ihara Y."/>
            <person name="Oshima-Yamada Y."/>
            <person name="Ohtaka K."/>
            <person name="Satoh M."/>
            <person name="Sonobe K."/>
            <person name="Ishii M."/>
            <person name="Ohtani R."/>
            <person name="Kanamori-Sato M."/>
            <person name="Honoki R."/>
            <person name="Miyazaki D."/>
            <person name="Mochizuki H."/>
            <person name="Umetsu J."/>
            <person name="Higashi K."/>
            <person name="Shibata D."/>
            <person name="Kamiya Y."/>
            <person name="Sato N."/>
            <person name="Nakamura Y."/>
            <person name="Tabata S."/>
            <person name="Ida S."/>
            <person name="Kurokawa K."/>
            <person name="Ohta H."/>
        </authorList>
    </citation>
    <scope>NUCLEOTIDE SEQUENCE [LARGE SCALE GENOMIC DNA]</scope>
    <source>
        <strain evidence="1 2">NIES-2285</strain>
    </source>
</reference>
<dbReference type="OrthoDB" id="2021094at2759"/>
<gene>
    <name evidence="1" type="ORF">KFL_009170030</name>
</gene>
<keyword evidence="2" id="KW-1185">Reference proteome</keyword>
<sequence>MEWAYYDFDKNWEEFYAAWSSDKVQSVLFEDMAEWCRSEAYYNADGSRPTWRKGESLWQLSRTDYWDNKFLMGSQRIDEEMNGPQRYKHFKDAMRRAANIEYGDEDEMYEAYYTIVLERIQESMEPKPGTLESLVLCMGRNYIHDALLTTASMLFGEENVCEEEHPEEGLFVVIDDQRLRTIPRNSFNKWWGPDEVPFKQLLLKSRDLNSLSTEELDELMAYQEERRVAKPFETIPVPIPHIYDSKRNVFYGYGNFCSFSCAKRYVLESSGNTQACTLLALLRSKIIGGLGMANMGIKAAPPKTSLKVFGGQLSIEEFRSGLEFLLPQNMLFPHQIVEMERTLRPGTTQWPGELGSDSKAKISKTKPYLPQNETLCGQAASDSVLEAALERKAMRAIQSSQPVKNNTYKLSRAKPLQNNGDLLSALHMDSDNDEDGDYF</sequence>
<dbReference type="AlphaFoldDB" id="A0A1Y1IN41"/>
<organism evidence="1 2">
    <name type="scientific">Klebsormidium nitens</name>
    <name type="common">Green alga</name>
    <name type="synonym">Ulothrix nitens</name>
    <dbReference type="NCBI Taxonomy" id="105231"/>
    <lineage>
        <taxon>Eukaryota</taxon>
        <taxon>Viridiplantae</taxon>
        <taxon>Streptophyta</taxon>
        <taxon>Klebsormidiophyceae</taxon>
        <taxon>Klebsormidiales</taxon>
        <taxon>Klebsormidiaceae</taxon>
        <taxon>Klebsormidium</taxon>
    </lineage>
</organism>
<name>A0A1Y1IN41_KLENI</name>
<dbReference type="Proteomes" id="UP000054558">
    <property type="component" value="Unassembled WGS sequence"/>
</dbReference>
<evidence type="ECO:0000313" key="1">
    <source>
        <dbReference type="EMBL" id="GAQ92073.1"/>
    </source>
</evidence>
<dbReference type="EMBL" id="DF237866">
    <property type="protein sequence ID" value="GAQ92073.1"/>
    <property type="molecule type" value="Genomic_DNA"/>
</dbReference>
<proteinExistence type="predicted"/>
<evidence type="ECO:0000313" key="2">
    <source>
        <dbReference type="Proteomes" id="UP000054558"/>
    </source>
</evidence>
<accession>A0A1Y1IN41</accession>